<keyword evidence="7" id="KW-1185">Reference proteome</keyword>
<dbReference type="SUPFAM" id="SSF81321">
    <property type="entry name" value="Family A G protein-coupled receptor-like"/>
    <property type="match status" value="1"/>
</dbReference>
<sequence>MVSTGLEVLSAFTCCLVLVAYVLAYLYSRQLTKRVSFQLTVLLSGIEVFYSLAQIFSNYYSTPGFLCNLGVFLFVFFSMWSILISMFIAINLQLVFIYNTRKENLFLKYAVGSVFISVMLTLPPLFIGAYGFDETANLCWYSRSFDVVIVGLFVSPYKWATNYLPSIIFIAYSTYAAVRVMIKLISSSRSNHNSNNSTRHNVPTQKVVAKLVSRLMFYPLVPLISNFFNIYGEADYAITHVNKFSLLVPALTGTSIQGLLTSILFFTIDPAWTKLYKDIRKYYNPQFEKENSTSINGMSSISHFQLHNPYLHFDGPKDVIEIRTIPRKEGIARFV</sequence>
<name>A0AAD5TW17_9FUNG</name>
<feature type="transmembrane region" description="Helical" evidence="5">
    <location>
        <begin position="72"/>
        <end position="97"/>
    </location>
</feature>
<feature type="transmembrane region" description="Helical" evidence="5">
    <location>
        <begin position="39"/>
        <end position="60"/>
    </location>
</feature>
<reference evidence="6" key="1">
    <citation type="submission" date="2020-05" db="EMBL/GenBank/DDBJ databases">
        <title>Phylogenomic resolution of chytrid fungi.</title>
        <authorList>
            <person name="Stajich J.E."/>
            <person name="Amses K."/>
            <person name="Simmons R."/>
            <person name="Seto K."/>
            <person name="Myers J."/>
            <person name="Bonds A."/>
            <person name="Quandt C.A."/>
            <person name="Barry K."/>
            <person name="Liu P."/>
            <person name="Grigoriev I."/>
            <person name="Longcore J.E."/>
            <person name="James T.Y."/>
        </authorList>
    </citation>
    <scope>NUCLEOTIDE SEQUENCE</scope>
    <source>
        <strain evidence="6">JEL0476</strain>
    </source>
</reference>
<evidence type="ECO:0008006" key="8">
    <source>
        <dbReference type="Google" id="ProtNLM"/>
    </source>
</evidence>
<accession>A0AAD5TW17</accession>
<dbReference type="EMBL" id="JADGJW010000874">
    <property type="protein sequence ID" value="KAJ3210763.1"/>
    <property type="molecule type" value="Genomic_DNA"/>
</dbReference>
<dbReference type="PANTHER" id="PTHR23112">
    <property type="entry name" value="G PROTEIN-COUPLED RECEPTOR 157-RELATED"/>
    <property type="match status" value="1"/>
</dbReference>
<protein>
    <recommendedName>
        <fullName evidence="8">G-protein coupled receptors family 2 profile 2 domain-containing protein</fullName>
    </recommendedName>
</protein>
<organism evidence="6 7">
    <name type="scientific">Clydaea vesicula</name>
    <dbReference type="NCBI Taxonomy" id="447962"/>
    <lineage>
        <taxon>Eukaryota</taxon>
        <taxon>Fungi</taxon>
        <taxon>Fungi incertae sedis</taxon>
        <taxon>Chytridiomycota</taxon>
        <taxon>Chytridiomycota incertae sedis</taxon>
        <taxon>Chytridiomycetes</taxon>
        <taxon>Lobulomycetales</taxon>
        <taxon>Lobulomycetaceae</taxon>
        <taxon>Clydaea</taxon>
    </lineage>
</organism>
<feature type="transmembrane region" description="Helical" evidence="5">
    <location>
        <begin position="163"/>
        <end position="182"/>
    </location>
</feature>
<keyword evidence="4 5" id="KW-0472">Membrane</keyword>
<evidence type="ECO:0000256" key="2">
    <source>
        <dbReference type="ARBA" id="ARBA00022692"/>
    </source>
</evidence>
<feature type="transmembrane region" description="Helical" evidence="5">
    <location>
        <begin position="244"/>
        <end position="268"/>
    </location>
</feature>
<evidence type="ECO:0000313" key="7">
    <source>
        <dbReference type="Proteomes" id="UP001211065"/>
    </source>
</evidence>
<comment type="subcellular location">
    <subcellularLocation>
        <location evidence="1">Membrane</location>
        <topology evidence="1">Multi-pass membrane protein</topology>
    </subcellularLocation>
</comment>
<keyword evidence="3 5" id="KW-1133">Transmembrane helix</keyword>
<dbReference type="GO" id="GO:0007189">
    <property type="term" value="P:adenylate cyclase-activating G protein-coupled receptor signaling pathway"/>
    <property type="evidence" value="ECO:0007669"/>
    <property type="project" value="TreeGrafter"/>
</dbReference>
<dbReference type="GO" id="GO:0005886">
    <property type="term" value="C:plasma membrane"/>
    <property type="evidence" value="ECO:0007669"/>
    <property type="project" value="TreeGrafter"/>
</dbReference>
<feature type="transmembrane region" description="Helical" evidence="5">
    <location>
        <begin position="109"/>
        <end position="132"/>
    </location>
</feature>
<evidence type="ECO:0000256" key="1">
    <source>
        <dbReference type="ARBA" id="ARBA00004141"/>
    </source>
</evidence>
<proteinExistence type="predicted"/>
<dbReference type="GO" id="GO:0004930">
    <property type="term" value="F:G protein-coupled receptor activity"/>
    <property type="evidence" value="ECO:0007669"/>
    <property type="project" value="TreeGrafter"/>
</dbReference>
<feature type="transmembrane region" description="Helical" evidence="5">
    <location>
        <begin position="215"/>
        <end position="232"/>
    </location>
</feature>
<dbReference type="Proteomes" id="UP001211065">
    <property type="component" value="Unassembled WGS sequence"/>
</dbReference>
<comment type="caution">
    <text evidence="6">The sequence shown here is derived from an EMBL/GenBank/DDBJ whole genome shotgun (WGS) entry which is preliminary data.</text>
</comment>
<dbReference type="PANTHER" id="PTHR23112:SF0">
    <property type="entry name" value="TRANSMEMBRANE PROTEIN 116"/>
    <property type="match status" value="1"/>
</dbReference>
<feature type="transmembrane region" description="Helical" evidence="5">
    <location>
        <begin position="6"/>
        <end position="27"/>
    </location>
</feature>
<keyword evidence="2 5" id="KW-0812">Transmembrane</keyword>
<dbReference type="Gene3D" id="1.20.1070.10">
    <property type="entry name" value="Rhodopsin 7-helix transmembrane proteins"/>
    <property type="match status" value="1"/>
</dbReference>
<gene>
    <name evidence="6" type="ORF">HK099_008181</name>
</gene>
<evidence type="ECO:0000313" key="6">
    <source>
        <dbReference type="EMBL" id="KAJ3210763.1"/>
    </source>
</evidence>
<dbReference type="AlphaFoldDB" id="A0AAD5TW17"/>
<evidence type="ECO:0000256" key="4">
    <source>
        <dbReference type="ARBA" id="ARBA00023136"/>
    </source>
</evidence>
<evidence type="ECO:0000256" key="3">
    <source>
        <dbReference type="ARBA" id="ARBA00022989"/>
    </source>
</evidence>
<evidence type="ECO:0000256" key="5">
    <source>
        <dbReference type="SAM" id="Phobius"/>
    </source>
</evidence>